<evidence type="ECO:0000313" key="3">
    <source>
        <dbReference type="Proteomes" id="UP001165074"/>
    </source>
</evidence>
<accession>A0A9W6S6H7</accession>
<feature type="region of interest" description="Disordered" evidence="1">
    <location>
        <begin position="12"/>
        <end position="37"/>
    </location>
</feature>
<dbReference type="AlphaFoldDB" id="A0A9W6S6H7"/>
<comment type="caution">
    <text evidence="2">The sequence shown here is derived from an EMBL/GenBank/DDBJ whole genome shotgun (WGS) entry which is preliminary data.</text>
</comment>
<organism evidence="2 3">
    <name type="scientific">Actinoallomurus iriomotensis</name>
    <dbReference type="NCBI Taxonomy" id="478107"/>
    <lineage>
        <taxon>Bacteria</taxon>
        <taxon>Bacillati</taxon>
        <taxon>Actinomycetota</taxon>
        <taxon>Actinomycetes</taxon>
        <taxon>Streptosporangiales</taxon>
        <taxon>Thermomonosporaceae</taxon>
        <taxon>Actinoallomurus</taxon>
    </lineage>
</organism>
<sequence length="68" mass="7411">MKAVDRVLRAEGVSQPPRRLGRHRKVAGEHVRQDDGVRQGVRKTTSTCVVTGTRLGAPAMKWMCAGIA</sequence>
<keyword evidence="3" id="KW-1185">Reference proteome</keyword>
<reference evidence="2" key="1">
    <citation type="submission" date="2023-03" db="EMBL/GenBank/DDBJ databases">
        <title>Actinoallomurus iriomotensis NBRC 103684.</title>
        <authorList>
            <person name="Ichikawa N."/>
            <person name="Sato H."/>
            <person name="Tonouchi N."/>
        </authorList>
    </citation>
    <scope>NUCLEOTIDE SEQUENCE</scope>
    <source>
        <strain evidence="2">NBRC 103684</strain>
    </source>
</reference>
<dbReference type="Proteomes" id="UP001165074">
    <property type="component" value="Unassembled WGS sequence"/>
</dbReference>
<evidence type="ECO:0000313" key="2">
    <source>
        <dbReference type="EMBL" id="GLY87974.1"/>
    </source>
</evidence>
<gene>
    <name evidence="2" type="ORF">Airi02_059030</name>
</gene>
<feature type="compositionally biased region" description="Basic and acidic residues" evidence="1">
    <location>
        <begin position="26"/>
        <end position="37"/>
    </location>
</feature>
<name>A0A9W6S6H7_9ACTN</name>
<dbReference type="EMBL" id="BSTK01000009">
    <property type="protein sequence ID" value="GLY87974.1"/>
    <property type="molecule type" value="Genomic_DNA"/>
</dbReference>
<proteinExistence type="predicted"/>
<protein>
    <submittedName>
        <fullName evidence="2">Uncharacterized protein</fullName>
    </submittedName>
</protein>
<evidence type="ECO:0000256" key="1">
    <source>
        <dbReference type="SAM" id="MobiDB-lite"/>
    </source>
</evidence>